<sequence>MVNIKSKKPTVAVIGTGISGICTSIELQKKLGITPSLFEMTNDIGGTWKQNTYPGCSCDIPSHVYSLRSDLNPNWSNSYSSQSEILEYIRNVAKKHNIYEHTRFNTEVIYVVWIEEKKQWRLDLRDKNPSANGDIETVFFDILFSGVGCLRILNTPSEFKEFKGQVVHTASWDDSVDFKGKRVALIGSGSSAMQVMPYLAENSSRLITYQRSSPWVLPRPQIAYPEFMKWIFRNIPLFMLLHRWFLYMVNEIIYIAFGYPDSFFARKLTKLQYNQSASELAKLGRPDLIEKLKPTYRLGCKRIVFSSNFRETIAKPNVILRQTAIKEVKANAIITEDGVTEEIDILVLGTGFKTQQGVLGNIEIIGKEGQSLTEIWKTELPQFYKSTTVNGFPNFFMLLGPTTILGHHSVILMIEAQVSYAINTIKKLIIEGNMSAIEPTLEAQTAYMGQLRSDLQGTIWTTSCNSWYKNSSGEVTNIYPNTVTRFKHTLRQFNEKDYVKHFAVDSQ</sequence>
<evidence type="ECO:0000313" key="6">
    <source>
        <dbReference type="Proteomes" id="UP000650833"/>
    </source>
</evidence>
<gene>
    <name evidence="5" type="ORF">INT46_004056</name>
</gene>
<dbReference type="InterPro" id="IPR036188">
    <property type="entry name" value="FAD/NAD-bd_sf"/>
</dbReference>
<evidence type="ECO:0000256" key="2">
    <source>
        <dbReference type="ARBA" id="ARBA00022630"/>
    </source>
</evidence>
<evidence type="ECO:0000256" key="1">
    <source>
        <dbReference type="ARBA" id="ARBA00010139"/>
    </source>
</evidence>
<accession>A0A8H7QP43</accession>
<evidence type="ECO:0000256" key="4">
    <source>
        <dbReference type="ARBA" id="ARBA00023002"/>
    </source>
</evidence>
<dbReference type="GO" id="GO:0050660">
    <property type="term" value="F:flavin adenine dinucleotide binding"/>
    <property type="evidence" value="ECO:0007669"/>
    <property type="project" value="InterPro"/>
</dbReference>
<name>A0A8H7QP43_9FUNG</name>
<evidence type="ECO:0000256" key="3">
    <source>
        <dbReference type="ARBA" id="ARBA00022827"/>
    </source>
</evidence>
<dbReference type="PANTHER" id="PTHR42877">
    <property type="entry name" value="L-ORNITHINE N(5)-MONOOXYGENASE-RELATED"/>
    <property type="match status" value="1"/>
</dbReference>
<proteinExistence type="inferred from homology"/>
<keyword evidence="2" id="KW-0285">Flavoprotein</keyword>
<dbReference type="EMBL" id="JAEPRC010000498">
    <property type="protein sequence ID" value="KAG2196046.1"/>
    <property type="molecule type" value="Genomic_DNA"/>
</dbReference>
<evidence type="ECO:0008006" key="7">
    <source>
        <dbReference type="Google" id="ProtNLM"/>
    </source>
</evidence>
<dbReference type="GO" id="GO:0004499">
    <property type="term" value="F:N,N-dimethylaniline monooxygenase activity"/>
    <property type="evidence" value="ECO:0007669"/>
    <property type="project" value="InterPro"/>
</dbReference>
<dbReference type="PANTHER" id="PTHR42877:SF4">
    <property type="entry name" value="FAD_NAD(P)-BINDING DOMAIN-CONTAINING PROTEIN-RELATED"/>
    <property type="match status" value="1"/>
</dbReference>
<dbReference type="InterPro" id="IPR020946">
    <property type="entry name" value="Flavin_mOase-like"/>
</dbReference>
<dbReference type="Proteomes" id="UP000650833">
    <property type="component" value="Unassembled WGS sequence"/>
</dbReference>
<reference evidence="5" key="1">
    <citation type="submission" date="2020-12" db="EMBL/GenBank/DDBJ databases">
        <title>Metabolic potential, ecology and presence of endohyphal bacteria is reflected in genomic diversity of Mucoromycotina.</title>
        <authorList>
            <person name="Muszewska A."/>
            <person name="Okrasinska A."/>
            <person name="Steczkiewicz K."/>
            <person name="Drgas O."/>
            <person name="Orlowska M."/>
            <person name="Perlinska-Lenart U."/>
            <person name="Aleksandrzak-Piekarczyk T."/>
            <person name="Szatraj K."/>
            <person name="Zielenkiewicz U."/>
            <person name="Pilsyk S."/>
            <person name="Malc E."/>
            <person name="Mieczkowski P."/>
            <person name="Kruszewska J.S."/>
            <person name="Biernat P."/>
            <person name="Pawlowska J."/>
        </authorList>
    </citation>
    <scope>NUCLEOTIDE SEQUENCE</scope>
    <source>
        <strain evidence="5">CBS 226.32</strain>
    </source>
</reference>
<keyword evidence="3" id="KW-0274">FAD</keyword>
<protein>
    <recommendedName>
        <fullName evidence="7">4-hydroxyacetophenone monooxygenase</fullName>
    </recommendedName>
</protein>
<dbReference type="Gene3D" id="3.50.50.60">
    <property type="entry name" value="FAD/NAD(P)-binding domain"/>
    <property type="match status" value="2"/>
</dbReference>
<comment type="similarity">
    <text evidence="1">Belongs to the FAD-binding monooxygenase family.</text>
</comment>
<keyword evidence="4" id="KW-0560">Oxidoreductase</keyword>
<dbReference type="Pfam" id="PF00743">
    <property type="entry name" value="FMO-like"/>
    <property type="match status" value="1"/>
</dbReference>
<dbReference type="InterPro" id="IPR051209">
    <property type="entry name" value="FAD-bind_Monooxygenase_sf"/>
</dbReference>
<dbReference type="AlphaFoldDB" id="A0A8H7QP43"/>
<comment type="caution">
    <text evidence="5">The sequence shown here is derived from an EMBL/GenBank/DDBJ whole genome shotgun (WGS) entry which is preliminary data.</text>
</comment>
<dbReference type="OrthoDB" id="74360at2759"/>
<dbReference type="GO" id="GO:0050661">
    <property type="term" value="F:NADP binding"/>
    <property type="evidence" value="ECO:0007669"/>
    <property type="project" value="InterPro"/>
</dbReference>
<evidence type="ECO:0000313" key="5">
    <source>
        <dbReference type="EMBL" id="KAG2196046.1"/>
    </source>
</evidence>
<organism evidence="5 6">
    <name type="scientific">Mucor plumbeus</name>
    <dbReference type="NCBI Taxonomy" id="97098"/>
    <lineage>
        <taxon>Eukaryota</taxon>
        <taxon>Fungi</taxon>
        <taxon>Fungi incertae sedis</taxon>
        <taxon>Mucoromycota</taxon>
        <taxon>Mucoromycotina</taxon>
        <taxon>Mucoromycetes</taxon>
        <taxon>Mucorales</taxon>
        <taxon>Mucorineae</taxon>
        <taxon>Mucoraceae</taxon>
        <taxon>Mucor</taxon>
    </lineage>
</organism>
<dbReference type="SUPFAM" id="SSF51905">
    <property type="entry name" value="FAD/NAD(P)-binding domain"/>
    <property type="match status" value="2"/>
</dbReference>
<keyword evidence="6" id="KW-1185">Reference proteome</keyword>